<dbReference type="RefSeq" id="WP_049680204.1">
    <property type="nucleotide sequence ID" value="NZ_LFZW01000001.1"/>
</dbReference>
<dbReference type="Proteomes" id="UP000037146">
    <property type="component" value="Unassembled WGS sequence"/>
</dbReference>
<feature type="transmembrane region" description="Helical" evidence="1">
    <location>
        <begin position="108"/>
        <end position="129"/>
    </location>
</feature>
<dbReference type="STRING" id="1679170.AC625_04540"/>
<reference evidence="4" key="1">
    <citation type="submission" date="2015-07" db="EMBL/GenBank/DDBJ databases">
        <title>Genome sequencing project for genomic taxonomy and phylogenomics of Bacillus-like bacteria.</title>
        <authorList>
            <person name="Liu B."/>
            <person name="Wang J."/>
            <person name="Zhu Y."/>
            <person name="Liu G."/>
            <person name="Chen Q."/>
            <person name="Chen Z."/>
            <person name="Lan J."/>
            <person name="Che J."/>
            <person name="Ge C."/>
            <person name="Shi H."/>
            <person name="Pan Z."/>
            <person name="Liu X."/>
        </authorList>
    </citation>
    <scope>NUCLEOTIDE SEQUENCE [LARGE SCALE GENOMIC DNA]</scope>
    <source>
        <strain evidence="4">FJAT-27997</strain>
    </source>
</reference>
<dbReference type="Pfam" id="PF07885">
    <property type="entry name" value="Ion_trans_2"/>
    <property type="match status" value="1"/>
</dbReference>
<name>A0A0K9GRI8_9BACI</name>
<proteinExistence type="predicted"/>
<dbReference type="EMBL" id="LFZW01000001">
    <property type="protein sequence ID" value="KMY48877.1"/>
    <property type="molecule type" value="Genomic_DNA"/>
</dbReference>
<accession>A0A0K9GRI8</accession>
<keyword evidence="1" id="KW-0472">Membrane</keyword>
<keyword evidence="1" id="KW-0812">Transmembrane</keyword>
<comment type="caution">
    <text evidence="3">The sequence shown here is derived from an EMBL/GenBank/DDBJ whole genome shotgun (WGS) entry which is preliminary data.</text>
</comment>
<feature type="transmembrane region" description="Helical" evidence="1">
    <location>
        <begin position="77"/>
        <end position="96"/>
    </location>
</feature>
<sequence>MTFYALFIAIIFCMVMSIRTLFLTTGDKKRFSMETLGWAINLYATILIGFALIYLLFELQNHAVILDNGKRVEGDFFQQLLTSFYFSAMTMFSVGYGDISPIGMGRMVATLQAFIGYALPVAFVIRTVGEMDQHERNKR</sequence>
<evidence type="ECO:0000259" key="2">
    <source>
        <dbReference type="Pfam" id="PF07885"/>
    </source>
</evidence>
<dbReference type="InterPro" id="IPR013099">
    <property type="entry name" value="K_chnl_dom"/>
</dbReference>
<keyword evidence="4" id="KW-1185">Reference proteome</keyword>
<dbReference type="OrthoDB" id="9813518at2"/>
<evidence type="ECO:0000256" key="1">
    <source>
        <dbReference type="SAM" id="Phobius"/>
    </source>
</evidence>
<dbReference type="PATRIC" id="fig|1679170.3.peg.979"/>
<protein>
    <submittedName>
        <fullName evidence="3">Transporter</fullName>
    </submittedName>
</protein>
<dbReference type="SUPFAM" id="SSF81324">
    <property type="entry name" value="Voltage-gated potassium channels"/>
    <property type="match status" value="1"/>
</dbReference>
<gene>
    <name evidence="3" type="ORF">AC625_04540</name>
</gene>
<feature type="domain" description="Potassium channel" evidence="2">
    <location>
        <begin position="57"/>
        <end position="124"/>
    </location>
</feature>
<keyword evidence="1" id="KW-1133">Transmembrane helix</keyword>
<dbReference type="Gene3D" id="1.10.287.70">
    <property type="match status" value="1"/>
</dbReference>
<feature type="transmembrane region" description="Helical" evidence="1">
    <location>
        <begin position="36"/>
        <end position="57"/>
    </location>
</feature>
<dbReference type="AlphaFoldDB" id="A0A0K9GRI8"/>
<organism evidence="3 4">
    <name type="scientific">Peribacillus loiseleuriae</name>
    <dbReference type="NCBI Taxonomy" id="1679170"/>
    <lineage>
        <taxon>Bacteria</taxon>
        <taxon>Bacillati</taxon>
        <taxon>Bacillota</taxon>
        <taxon>Bacilli</taxon>
        <taxon>Bacillales</taxon>
        <taxon>Bacillaceae</taxon>
        <taxon>Peribacillus</taxon>
    </lineage>
</organism>
<evidence type="ECO:0000313" key="4">
    <source>
        <dbReference type="Proteomes" id="UP000037146"/>
    </source>
</evidence>
<feature type="transmembrane region" description="Helical" evidence="1">
    <location>
        <begin position="6"/>
        <end position="24"/>
    </location>
</feature>
<evidence type="ECO:0000313" key="3">
    <source>
        <dbReference type="EMBL" id="KMY48877.1"/>
    </source>
</evidence>